<dbReference type="AlphaFoldDB" id="A0A8D8FX42"/>
<dbReference type="EMBL" id="HBUE01101725">
    <property type="protein sequence ID" value="CAG6485699.1"/>
    <property type="molecule type" value="Transcribed_RNA"/>
</dbReference>
<proteinExistence type="predicted"/>
<evidence type="ECO:0000313" key="1">
    <source>
        <dbReference type="EMBL" id="CAG6485699.1"/>
    </source>
</evidence>
<reference evidence="1" key="1">
    <citation type="submission" date="2021-05" db="EMBL/GenBank/DDBJ databases">
        <authorList>
            <person name="Alioto T."/>
            <person name="Alioto T."/>
            <person name="Gomez Garrido J."/>
        </authorList>
    </citation>
    <scope>NUCLEOTIDE SEQUENCE</scope>
</reference>
<accession>A0A8D8FX42</accession>
<name>A0A8D8FX42_CULPI</name>
<dbReference type="EMBL" id="HBUE01101724">
    <property type="protein sequence ID" value="CAG6485696.1"/>
    <property type="molecule type" value="Transcribed_RNA"/>
</dbReference>
<sequence>MRHRNFPPPFAEWNLPRSRAVYPDDDVRRLWRDAPRSTELPQVGLAHLVPPVRARRLRERDLRRKPGHDGLRAEAVLPLSVPGQVPVGDLDGGRSVLEGRVRAHDHVRAGADSVLPGAPVEGDRRAVDSFQF</sequence>
<organism evidence="1">
    <name type="scientific">Culex pipiens</name>
    <name type="common">House mosquito</name>
    <dbReference type="NCBI Taxonomy" id="7175"/>
    <lineage>
        <taxon>Eukaryota</taxon>
        <taxon>Metazoa</taxon>
        <taxon>Ecdysozoa</taxon>
        <taxon>Arthropoda</taxon>
        <taxon>Hexapoda</taxon>
        <taxon>Insecta</taxon>
        <taxon>Pterygota</taxon>
        <taxon>Neoptera</taxon>
        <taxon>Endopterygota</taxon>
        <taxon>Diptera</taxon>
        <taxon>Nematocera</taxon>
        <taxon>Culicoidea</taxon>
        <taxon>Culicidae</taxon>
        <taxon>Culicinae</taxon>
        <taxon>Culicini</taxon>
        <taxon>Culex</taxon>
        <taxon>Culex</taxon>
    </lineage>
</organism>
<protein>
    <submittedName>
        <fullName evidence="1">(northern house mosquito) hypothetical protein</fullName>
    </submittedName>
</protein>